<dbReference type="Gene3D" id="3.90.640.10">
    <property type="entry name" value="Actin, Chain A, domain 4"/>
    <property type="match status" value="1"/>
</dbReference>
<dbReference type="SMART" id="SM00268">
    <property type="entry name" value="ACTIN"/>
    <property type="match status" value="1"/>
</dbReference>
<evidence type="ECO:0000313" key="2">
    <source>
        <dbReference type="EMBL" id="CAH2247756.1"/>
    </source>
</evidence>
<evidence type="ECO:0000256" key="1">
    <source>
        <dbReference type="RuleBase" id="RU000487"/>
    </source>
</evidence>
<dbReference type="PANTHER" id="PTHR11937">
    <property type="entry name" value="ACTIN"/>
    <property type="match status" value="1"/>
</dbReference>
<dbReference type="EMBL" id="OW240913">
    <property type="protein sequence ID" value="CAH2247756.1"/>
    <property type="molecule type" value="Genomic_DNA"/>
</dbReference>
<dbReference type="Pfam" id="PF00022">
    <property type="entry name" value="Actin"/>
    <property type="match status" value="1"/>
</dbReference>
<gene>
    <name evidence="2" type="ORF">PECUL_23A033545</name>
</gene>
<dbReference type="Proteomes" id="UP001295444">
    <property type="component" value="Chromosome 02"/>
</dbReference>
<dbReference type="Gene3D" id="3.30.420.40">
    <property type="match status" value="2"/>
</dbReference>
<evidence type="ECO:0000313" key="3">
    <source>
        <dbReference type="Proteomes" id="UP001295444"/>
    </source>
</evidence>
<accession>A0AAD1RCG3</accession>
<dbReference type="FunFam" id="3.90.640.10:FF:000009">
    <property type="entry name" value="Actin-like 6A, isoform CRA_a"/>
    <property type="match status" value="1"/>
</dbReference>
<dbReference type="InterPro" id="IPR043129">
    <property type="entry name" value="ATPase_NBD"/>
</dbReference>
<keyword evidence="3" id="KW-1185">Reference proteome</keyword>
<sequence>MSADEIKALVFDIGSCSMRAGYAGEDAPQVDIPTTIGVIADRKDGRTPNGDQSKYYIDASTLNEPKENVEAYSPFKDGMIEDWDGFQAILDYTYKMIIKSKPRLYPTVMSEVAWNAQDKREKLMELMFEHYEVPAFYLGKGPSFVAFANGRTTGLVLDSGSKYTAAVPVRDGYVLQKGIVKSPLAGDFITQQCRHYFKERNIDIIPPYMIASQESVREGEPAIWEQIAPLPQVTQSWHNYMCDGVIQDFKASVLQISKTKFHEKVAAKEPDVHYQFPNGYNCKFGTECLQIPEGLFDPSNVKGLSDNNMLSLTDVVIQSIELCDAGIKKALYSSVLVTGGNSLIEGYTERLRKDLFSKVAQEMNLKVFSKKPPVERKNNVWFGGSTFAALASFPQLCISKQEYEEGGRQCLAKKCP</sequence>
<dbReference type="CDD" id="cd13395">
    <property type="entry name" value="ASKHA_NBD_Arp4_ACTL6-like"/>
    <property type="match status" value="1"/>
</dbReference>
<dbReference type="PRINTS" id="PR00190">
    <property type="entry name" value="ACTIN"/>
</dbReference>
<dbReference type="Gene3D" id="2.30.36.70">
    <property type="entry name" value="Actin, Chain A, domain 2"/>
    <property type="match status" value="1"/>
</dbReference>
<name>A0AAD1RCG3_PELCU</name>
<comment type="similarity">
    <text evidence="1">Belongs to the actin family.</text>
</comment>
<reference evidence="2" key="1">
    <citation type="submission" date="2022-03" db="EMBL/GenBank/DDBJ databases">
        <authorList>
            <person name="Alioto T."/>
            <person name="Alioto T."/>
            <person name="Gomez Garrido J."/>
        </authorList>
    </citation>
    <scope>NUCLEOTIDE SEQUENCE</scope>
</reference>
<dbReference type="AlphaFoldDB" id="A0AAD1RCG3"/>
<proteinExistence type="inferred from homology"/>
<protein>
    <submittedName>
        <fullName evidence="2">Actin 6A</fullName>
    </submittedName>
</protein>
<organism evidence="2 3">
    <name type="scientific">Pelobates cultripes</name>
    <name type="common">Western spadefoot toad</name>
    <dbReference type="NCBI Taxonomy" id="61616"/>
    <lineage>
        <taxon>Eukaryota</taxon>
        <taxon>Metazoa</taxon>
        <taxon>Chordata</taxon>
        <taxon>Craniata</taxon>
        <taxon>Vertebrata</taxon>
        <taxon>Euteleostomi</taxon>
        <taxon>Amphibia</taxon>
        <taxon>Batrachia</taxon>
        <taxon>Anura</taxon>
        <taxon>Pelobatoidea</taxon>
        <taxon>Pelobatidae</taxon>
        <taxon>Pelobates</taxon>
    </lineage>
</organism>
<dbReference type="FunFam" id="3.30.420.40:FF:000058">
    <property type="entry name" value="Putative actin-related protein 5"/>
    <property type="match status" value="1"/>
</dbReference>
<dbReference type="SUPFAM" id="SSF53067">
    <property type="entry name" value="Actin-like ATPase domain"/>
    <property type="match status" value="2"/>
</dbReference>
<dbReference type="InterPro" id="IPR004000">
    <property type="entry name" value="Actin"/>
</dbReference>